<dbReference type="EMBL" id="JAEUBG010000347">
    <property type="protein sequence ID" value="KAH3688453.1"/>
    <property type="molecule type" value="Genomic_DNA"/>
</dbReference>
<dbReference type="Proteomes" id="UP000774326">
    <property type="component" value="Unassembled WGS sequence"/>
</dbReference>
<evidence type="ECO:0000313" key="2">
    <source>
        <dbReference type="Proteomes" id="UP000774326"/>
    </source>
</evidence>
<keyword evidence="2" id="KW-1185">Reference proteome</keyword>
<comment type="caution">
    <text evidence="1">The sequence shown here is derived from an EMBL/GenBank/DDBJ whole genome shotgun (WGS) entry which is preliminary data.</text>
</comment>
<organism evidence="1 2">
    <name type="scientific">Wickerhamomyces pijperi</name>
    <name type="common">Yeast</name>
    <name type="synonym">Pichia pijperi</name>
    <dbReference type="NCBI Taxonomy" id="599730"/>
    <lineage>
        <taxon>Eukaryota</taxon>
        <taxon>Fungi</taxon>
        <taxon>Dikarya</taxon>
        <taxon>Ascomycota</taxon>
        <taxon>Saccharomycotina</taxon>
        <taxon>Saccharomycetes</taxon>
        <taxon>Phaffomycetales</taxon>
        <taxon>Wickerhamomycetaceae</taxon>
        <taxon>Wickerhamomyces</taxon>
    </lineage>
</organism>
<dbReference type="AlphaFoldDB" id="A0A9P8QDD8"/>
<sequence length="102" mass="11185">MKRKAETIGDVNGDFETLAEKEERDWSVGVLAYTDEVGDWTDCCSTTGDRGVELWLKEGLNDGLLTLPRAGCCCCCCWFTSVDVESDFDGSDNFGGVDLDIL</sequence>
<accession>A0A9P8QDD8</accession>
<reference evidence="1" key="2">
    <citation type="submission" date="2021-01" db="EMBL/GenBank/DDBJ databases">
        <authorList>
            <person name="Schikora-Tamarit M.A."/>
        </authorList>
    </citation>
    <scope>NUCLEOTIDE SEQUENCE</scope>
    <source>
        <strain evidence="1">CBS2887</strain>
    </source>
</reference>
<gene>
    <name evidence="1" type="ORF">WICPIJ_000592</name>
</gene>
<proteinExistence type="predicted"/>
<name>A0A9P8QDD8_WICPI</name>
<evidence type="ECO:0000313" key="1">
    <source>
        <dbReference type="EMBL" id="KAH3688453.1"/>
    </source>
</evidence>
<reference evidence="1" key="1">
    <citation type="journal article" date="2021" name="Open Biol.">
        <title>Shared evolutionary footprints suggest mitochondrial oxidative damage underlies multiple complex I losses in fungi.</title>
        <authorList>
            <person name="Schikora-Tamarit M.A."/>
            <person name="Marcet-Houben M."/>
            <person name="Nosek J."/>
            <person name="Gabaldon T."/>
        </authorList>
    </citation>
    <scope>NUCLEOTIDE SEQUENCE</scope>
    <source>
        <strain evidence="1">CBS2887</strain>
    </source>
</reference>
<protein>
    <submittedName>
        <fullName evidence="1">Uncharacterized protein</fullName>
    </submittedName>
</protein>